<dbReference type="AlphaFoldDB" id="A0A9N9DY42"/>
<dbReference type="EMBL" id="CAJVPQ010004496">
    <property type="protein sequence ID" value="CAG8652707.1"/>
    <property type="molecule type" value="Genomic_DNA"/>
</dbReference>
<name>A0A9N9DY42_9GLOM</name>
<feature type="compositionally biased region" description="Polar residues" evidence="1">
    <location>
        <begin position="72"/>
        <end position="83"/>
    </location>
</feature>
<organism evidence="2 3">
    <name type="scientific">Funneliformis caledonium</name>
    <dbReference type="NCBI Taxonomy" id="1117310"/>
    <lineage>
        <taxon>Eukaryota</taxon>
        <taxon>Fungi</taxon>
        <taxon>Fungi incertae sedis</taxon>
        <taxon>Mucoromycota</taxon>
        <taxon>Glomeromycotina</taxon>
        <taxon>Glomeromycetes</taxon>
        <taxon>Glomerales</taxon>
        <taxon>Glomeraceae</taxon>
        <taxon>Funneliformis</taxon>
    </lineage>
</organism>
<dbReference type="Proteomes" id="UP000789570">
    <property type="component" value="Unassembled WGS sequence"/>
</dbReference>
<protein>
    <submittedName>
        <fullName evidence="2">17222_t:CDS:1</fullName>
    </submittedName>
</protein>
<reference evidence="2" key="1">
    <citation type="submission" date="2021-06" db="EMBL/GenBank/DDBJ databases">
        <authorList>
            <person name="Kallberg Y."/>
            <person name="Tangrot J."/>
            <person name="Rosling A."/>
        </authorList>
    </citation>
    <scope>NUCLEOTIDE SEQUENCE</scope>
    <source>
        <strain evidence="2">UK204</strain>
    </source>
</reference>
<sequence>MPKIEKVFIEERKVVKDKDVIKILANPNDYSLEDILKLVKKKLKGVSEKLKEKEEVSSLEKDSDSLSEKETPLSTPQGSSIPKNINKDKNIYEFNKDKQKAFSLSDLEQLNNFLFKMR</sequence>
<evidence type="ECO:0000313" key="2">
    <source>
        <dbReference type="EMBL" id="CAG8652707.1"/>
    </source>
</evidence>
<keyword evidence="3" id="KW-1185">Reference proteome</keyword>
<evidence type="ECO:0000256" key="1">
    <source>
        <dbReference type="SAM" id="MobiDB-lite"/>
    </source>
</evidence>
<evidence type="ECO:0000313" key="3">
    <source>
        <dbReference type="Proteomes" id="UP000789570"/>
    </source>
</evidence>
<comment type="caution">
    <text evidence="2">The sequence shown here is derived from an EMBL/GenBank/DDBJ whole genome shotgun (WGS) entry which is preliminary data.</text>
</comment>
<gene>
    <name evidence="2" type="ORF">FCALED_LOCUS11150</name>
</gene>
<feature type="region of interest" description="Disordered" evidence="1">
    <location>
        <begin position="48"/>
        <end position="86"/>
    </location>
</feature>
<proteinExistence type="predicted"/>
<feature type="compositionally biased region" description="Basic and acidic residues" evidence="1">
    <location>
        <begin position="48"/>
        <end position="71"/>
    </location>
</feature>
<accession>A0A9N9DY42</accession>